<dbReference type="SUPFAM" id="SSF69189">
    <property type="entry name" value="Penicillin-binding protein associated domain"/>
    <property type="match status" value="1"/>
</dbReference>
<dbReference type="InterPro" id="IPR037167">
    <property type="entry name" value="Peptidase_S11_C_sf"/>
</dbReference>
<comment type="catalytic activity">
    <reaction evidence="12">
        <text>Preferential cleavage: (Ac)2-L-Lys-D-Ala-|-D-Ala. Also transpeptidation of peptidyl-alanyl moieties that are N-acyl substituents of D-alanine.</text>
        <dbReference type="EC" id="3.4.16.4"/>
    </reaction>
</comment>
<dbReference type="InterPro" id="IPR001967">
    <property type="entry name" value="Peptidase_S11_N"/>
</dbReference>
<dbReference type="GO" id="GO:0008360">
    <property type="term" value="P:regulation of cell shape"/>
    <property type="evidence" value="ECO:0007669"/>
    <property type="project" value="UniProtKB-KW"/>
</dbReference>
<dbReference type="Gene3D" id="3.40.710.10">
    <property type="entry name" value="DD-peptidase/beta-lactamase superfamily"/>
    <property type="match status" value="1"/>
</dbReference>
<dbReference type="RefSeq" id="WP_206707419.1">
    <property type="nucleotide sequence ID" value="NZ_CP059066.1"/>
</dbReference>
<dbReference type="PANTHER" id="PTHR21581:SF33">
    <property type="entry name" value="D-ALANYL-D-ALANINE CARBOXYPEPTIDASE DACB"/>
    <property type="match status" value="1"/>
</dbReference>
<organism evidence="17 18">
    <name type="scientific">Koleobacter methoxysyntrophicus</name>
    <dbReference type="NCBI Taxonomy" id="2751313"/>
    <lineage>
        <taxon>Bacteria</taxon>
        <taxon>Bacillati</taxon>
        <taxon>Bacillota</taxon>
        <taxon>Clostridia</taxon>
        <taxon>Koleobacterales</taxon>
        <taxon>Koleobacteraceae</taxon>
        <taxon>Koleobacter</taxon>
    </lineage>
</organism>
<evidence type="ECO:0000256" key="3">
    <source>
        <dbReference type="ARBA" id="ARBA00007164"/>
    </source>
</evidence>
<keyword evidence="8 17" id="KW-0378">Hydrolase</keyword>
<protein>
    <recommendedName>
        <fullName evidence="4">serine-type D-Ala-D-Ala carboxypeptidase</fullName>
        <ecNumber evidence="4">3.4.16.4</ecNumber>
    </recommendedName>
</protein>
<reference evidence="17" key="1">
    <citation type="submission" date="2020-07" db="EMBL/GenBank/DDBJ databases">
        <title>Koleobacter methoxysyntrophicus gen. nov., sp. nov., a novel anaerobic bacterium isolated from deep subsurface oil field and proposal of Koleobacterales ord. nov. in the phylum Firmicutes.</title>
        <authorList>
            <person name="Sakamoto S."/>
            <person name="Tamaki H."/>
        </authorList>
    </citation>
    <scope>NUCLEOTIDE SEQUENCE</scope>
    <source>
        <strain evidence="17">NRmbB1</strain>
    </source>
</reference>
<dbReference type="InterPro" id="IPR015956">
    <property type="entry name" value="Peniciliin-bd_prot_C_sf"/>
</dbReference>
<dbReference type="PRINTS" id="PR00725">
    <property type="entry name" value="DADACBPTASE1"/>
</dbReference>
<evidence type="ECO:0000313" key="18">
    <source>
        <dbReference type="Proteomes" id="UP000662904"/>
    </source>
</evidence>
<dbReference type="GO" id="GO:0009252">
    <property type="term" value="P:peptidoglycan biosynthetic process"/>
    <property type="evidence" value="ECO:0007669"/>
    <property type="project" value="UniProtKB-UniPathway"/>
</dbReference>
<feature type="domain" description="Peptidase S11 D-Ala-D-Ala carboxypeptidase A C-terminal" evidence="16">
    <location>
        <begin position="267"/>
        <end position="357"/>
    </location>
</feature>
<dbReference type="GO" id="GO:0009002">
    <property type="term" value="F:serine-type D-Ala-D-Ala carboxypeptidase activity"/>
    <property type="evidence" value="ECO:0007669"/>
    <property type="project" value="UniProtKB-EC"/>
</dbReference>
<evidence type="ECO:0000256" key="8">
    <source>
        <dbReference type="ARBA" id="ARBA00022801"/>
    </source>
</evidence>
<keyword evidence="18" id="KW-1185">Reference proteome</keyword>
<evidence type="ECO:0000256" key="13">
    <source>
        <dbReference type="PIRSR" id="PIRSR618044-1"/>
    </source>
</evidence>
<dbReference type="UniPathway" id="UPA00219"/>
<comment type="function">
    <text evidence="1">Removes C-terminal D-alanyl residues from sugar-peptide cell wall precursors.</text>
</comment>
<feature type="active site" description="Proton acceptor" evidence="13">
    <location>
        <position position="61"/>
    </location>
</feature>
<feature type="active site" evidence="13">
    <location>
        <position position="113"/>
    </location>
</feature>
<keyword evidence="10" id="KW-0573">Peptidoglycan synthesis</keyword>
<evidence type="ECO:0000256" key="12">
    <source>
        <dbReference type="ARBA" id="ARBA00034000"/>
    </source>
</evidence>
<comment type="pathway">
    <text evidence="2">Cell wall biogenesis; peptidoglycan biosynthesis.</text>
</comment>
<evidence type="ECO:0000256" key="1">
    <source>
        <dbReference type="ARBA" id="ARBA00003217"/>
    </source>
</evidence>
<dbReference type="SUPFAM" id="SSF56601">
    <property type="entry name" value="beta-lactamase/transpeptidase-like"/>
    <property type="match status" value="1"/>
</dbReference>
<dbReference type="AlphaFoldDB" id="A0A8A0RRC2"/>
<proteinExistence type="inferred from homology"/>
<evidence type="ECO:0000256" key="9">
    <source>
        <dbReference type="ARBA" id="ARBA00022960"/>
    </source>
</evidence>
<dbReference type="Gene3D" id="2.60.410.10">
    <property type="entry name" value="D-Ala-D-Ala carboxypeptidase, C-terminal domain"/>
    <property type="match status" value="1"/>
</dbReference>
<keyword evidence="9" id="KW-0133">Cell shape</keyword>
<keyword evidence="7" id="KW-0732">Signal</keyword>
<dbReference type="InterPro" id="IPR018044">
    <property type="entry name" value="Peptidase_S11"/>
</dbReference>
<keyword evidence="6" id="KW-0645">Protease</keyword>
<dbReference type="InterPro" id="IPR012338">
    <property type="entry name" value="Beta-lactam/transpept-like"/>
</dbReference>
<dbReference type="PANTHER" id="PTHR21581">
    <property type="entry name" value="D-ALANYL-D-ALANINE CARBOXYPEPTIDASE"/>
    <property type="match status" value="1"/>
</dbReference>
<dbReference type="SMART" id="SM00936">
    <property type="entry name" value="PBP5_C"/>
    <property type="match status" value="1"/>
</dbReference>
<dbReference type="EC" id="3.4.16.4" evidence="4"/>
<evidence type="ECO:0000256" key="14">
    <source>
        <dbReference type="PIRSR" id="PIRSR618044-2"/>
    </source>
</evidence>
<sequence length="383" mass="43277">MKFKRVIIFIILYLFIFNRSTWGANPPNIGAKAGILMDVNSCRVLYKKNIYEKRPMASTTKIMTAIIALENGDLDEIITISKKAASTEGSSIWLEPGERLTLEELLYGLMLNSGNDAAVAIAEHIGGSVEGFSKLMNNKAREIGAINTNFTNPHGLPDDRHYTTVFDLALIARYALTNPDFKKIVSTQKKTITWYGKEWDRQLYNKNKLLWQFEGADGIKTGYTRKAGRCLVASATRNHWQLLSVVLASPSIFDESKALLEYGFNNYTPVQIINKEKSVKTVKVKDGTDDTLWAFSKRDIIIPLSETEKDEILTLVETPDYIIAPIKEGQVIGQIKVMLNGEILGIAPLVAQKDIFKKKKFFDFKFDIFRKTINNLIKQNAMY</sequence>
<dbReference type="EMBL" id="CP059066">
    <property type="protein sequence ID" value="QSQ10100.1"/>
    <property type="molecule type" value="Genomic_DNA"/>
</dbReference>
<evidence type="ECO:0000256" key="10">
    <source>
        <dbReference type="ARBA" id="ARBA00022984"/>
    </source>
</evidence>
<dbReference type="InterPro" id="IPR012907">
    <property type="entry name" value="Peptidase_S11_C"/>
</dbReference>
<accession>A0A8A0RRC2</accession>
<evidence type="ECO:0000256" key="4">
    <source>
        <dbReference type="ARBA" id="ARBA00012448"/>
    </source>
</evidence>
<keyword evidence="11" id="KW-0961">Cell wall biogenesis/degradation</keyword>
<name>A0A8A0RRC2_9FIRM</name>
<evidence type="ECO:0000313" key="17">
    <source>
        <dbReference type="EMBL" id="QSQ10100.1"/>
    </source>
</evidence>
<dbReference type="Pfam" id="PF00768">
    <property type="entry name" value="Peptidase_S11"/>
    <property type="match status" value="1"/>
</dbReference>
<evidence type="ECO:0000256" key="6">
    <source>
        <dbReference type="ARBA" id="ARBA00022670"/>
    </source>
</evidence>
<dbReference type="KEGG" id="kme:H0A61_02492"/>
<evidence type="ECO:0000256" key="2">
    <source>
        <dbReference type="ARBA" id="ARBA00004752"/>
    </source>
</evidence>
<dbReference type="GO" id="GO:0071555">
    <property type="term" value="P:cell wall organization"/>
    <property type="evidence" value="ECO:0007669"/>
    <property type="project" value="UniProtKB-KW"/>
</dbReference>
<evidence type="ECO:0000256" key="15">
    <source>
        <dbReference type="RuleBase" id="RU004016"/>
    </source>
</evidence>
<comment type="similarity">
    <text evidence="3 15">Belongs to the peptidase S11 family.</text>
</comment>
<dbReference type="GO" id="GO:0006508">
    <property type="term" value="P:proteolysis"/>
    <property type="evidence" value="ECO:0007669"/>
    <property type="project" value="UniProtKB-KW"/>
</dbReference>
<evidence type="ECO:0000256" key="7">
    <source>
        <dbReference type="ARBA" id="ARBA00022729"/>
    </source>
</evidence>
<evidence type="ECO:0000259" key="16">
    <source>
        <dbReference type="SMART" id="SM00936"/>
    </source>
</evidence>
<evidence type="ECO:0000256" key="5">
    <source>
        <dbReference type="ARBA" id="ARBA00022645"/>
    </source>
</evidence>
<dbReference type="Pfam" id="PF07943">
    <property type="entry name" value="PBP5_C"/>
    <property type="match status" value="1"/>
</dbReference>
<feature type="binding site" evidence="14">
    <location>
        <position position="220"/>
    </location>
    <ligand>
        <name>substrate</name>
    </ligand>
</feature>
<gene>
    <name evidence="17" type="primary">dacB</name>
    <name evidence="17" type="ORF">H0A61_02492</name>
</gene>
<keyword evidence="5 17" id="KW-0121">Carboxypeptidase</keyword>
<dbReference type="Proteomes" id="UP000662904">
    <property type="component" value="Chromosome"/>
</dbReference>
<evidence type="ECO:0000256" key="11">
    <source>
        <dbReference type="ARBA" id="ARBA00023316"/>
    </source>
</evidence>
<feature type="active site" description="Acyl-ester intermediate" evidence="13">
    <location>
        <position position="58"/>
    </location>
</feature>